<feature type="region of interest" description="Disordered" evidence="1">
    <location>
        <begin position="52"/>
        <end position="115"/>
    </location>
</feature>
<proteinExistence type="predicted"/>
<name>A0AAE1FKB0_PETCI</name>
<dbReference type="EMBL" id="JAWQEG010002019">
    <property type="protein sequence ID" value="KAK3875030.1"/>
    <property type="molecule type" value="Genomic_DNA"/>
</dbReference>
<organism evidence="2 3">
    <name type="scientific">Petrolisthes cinctipes</name>
    <name type="common">Flat porcelain crab</name>
    <dbReference type="NCBI Taxonomy" id="88211"/>
    <lineage>
        <taxon>Eukaryota</taxon>
        <taxon>Metazoa</taxon>
        <taxon>Ecdysozoa</taxon>
        <taxon>Arthropoda</taxon>
        <taxon>Crustacea</taxon>
        <taxon>Multicrustacea</taxon>
        <taxon>Malacostraca</taxon>
        <taxon>Eumalacostraca</taxon>
        <taxon>Eucarida</taxon>
        <taxon>Decapoda</taxon>
        <taxon>Pleocyemata</taxon>
        <taxon>Anomura</taxon>
        <taxon>Galatheoidea</taxon>
        <taxon>Porcellanidae</taxon>
        <taxon>Petrolisthes</taxon>
    </lineage>
</organism>
<protein>
    <submittedName>
        <fullName evidence="2">Uncharacterized protein</fullName>
    </submittedName>
</protein>
<evidence type="ECO:0000313" key="2">
    <source>
        <dbReference type="EMBL" id="KAK3875030.1"/>
    </source>
</evidence>
<gene>
    <name evidence="2" type="ORF">Pcinc_020064</name>
</gene>
<accession>A0AAE1FKB0</accession>
<dbReference type="AlphaFoldDB" id="A0AAE1FKB0"/>
<reference evidence="2" key="1">
    <citation type="submission" date="2023-10" db="EMBL/GenBank/DDBJ databases">
        <title>Genome assemblies of two species of porcelain crab, Petrolisthes cinctipes and Petrolisthes manimaculis (Anomura: Porcellanidae).</title>
        <authorList>
            <person name="Angst P."/>
        </authorList>
    </citation>
    <scope>NUCLEOTIDE SEQUENCE</scope>
    <source>
        <strain evidence="2">PB745_01</strain>
        <tissue evidence="2">Gill</tissue>
    </source>
</reference>
<keyword evidence="3" id="KW-1185">Reference proteome</keyword>
<feature type="compositionally biased region" description="Basic and acidic residues" evidence="1">
    <location>
        <begin position="56"/>
        <end position="97"/>
    </location>
</feature>
<evidence type="ECO:0000313" key="3">
    <source>
        <dbReference type="Proteomes" id="UP001286313"/>
    </source>
</evidence>
<comment type="caution">
    <text evidence="2">The sequence shown here is derived from an EMBL/GenBank/DDBJ whole genome shotgun (WGS) entry which is preliminary data.</text>
</comment>
<evidence type="ECO:0000256" key="1">
    <source>
        <dbReference type="SAM" id="MobiDB-lite"/>
    </source>
</evidence>
<dbReference type="Proteomes" id="UP001286313">
    <property type="component" value="Unassembled WGS sequence"/>
</dbReference>
<sequence>MSYLRNTHKQSPRTILYEISYFLAKWGLGEEADRRYWSYLPSLMQMSANGSQVIGKGREKEKQQEEIEELGKKLGKNEGKRRSSMEEMEKKLGKNEGEEVEQHEELGKKRNSRRKSPLCPFLHPFHVPTPTQLSSMSPYPFSMPPYILLPNNTPHAFLYPISTLLHASPFLLNSFPMPPYHLPTLFHTSLPRPNPPP</sequence>